<sequence>MRIAPLLFVLAFAAPAMAQDYRAAPVVVAHRNGDGGEARATMDVNASPSAVWSVLSDCGQARRFMRQLLSCRVLQQGDGWDVREHRVRGWPLRPVMRNVSRVTLEPNRRLSFHRVEGDWTRSDGEWVLTPIDGGRGTHVEYRIDAAMNGMLPAGVSQSLLINNVRGTLAALRREAERAS</sequence>
<dbReference type="InterPro" id="IPR005031">
    <property type="entry name" value="COQ10_START"/>
</dbReference>
<evidence type="ECO:0000313" key="4">
    <source>
        <dbReference type="EMBL" id="QGZ96435.1"/>
    </source>
</evidence>
<feature type="signal peptide" evidence="2">
    <location>
        <begin position="1"/>
        <end position="18"/>
    </location>
</feature>
<keyword evidence="2" id="KW-0732">Signal</keyword>
<comment type="similarity">
    <text evidence="1">Belongs to the ribosome association toxin RatA family.</text>
</comment>
<dbReference type="Proteomes" id="UP000431269">
    <property type="component" value="Chromosome"/>
</dbReference>
<dbReference type="InterPro" id="IPR023393">
    <property type="entry name" value="START-like_dom_sf"/>
</dbReference>
<reference evidence="5" key="1">
    <citation type="submission" date="2019-12" db="EMBL/GenBank/DDBJ databases">
        <title>Complete genome of Terracaulis silvestris 0127_4.</title>
        <authorList>
            <person name="Vieira S."/>
            <person name="Riedel T."/>
            <person name="Sproer C."/>
            <person name="Pascual J."/>
            <person name="Boedeker C."/>
            <person name="Overmann J."/>
        </authorList>
    </citation>
    <scope>NUCLEOTIDE SEQUENCE [LARGE SCALE GENOMIC DNA]</scope>
    <source>
        <strain evidence="5">0127_4</strain>
    </source>
</reference>
<feature type="domain" description="Coenzyme Q-binding protein COQ10 START" evidence="3">
    <location>
        <begin position="44"/>
        <end position="171"/>
    </location>
</feature>
<dbReference type="AlphaFoldDB" id="A0A6I6MLW0"/>
<accession>A0A6I6MLW0</accession>
<evidence type="ECO:0000259" key="3">
    <source>
        <dbReference type="Pfam" id="PF03364"/>
    </source>
</evidence>
<dbReference type="KEGG" id="tsv:DSM104635_03295"/>
<organism evidence="4 5">
    <name type="scientific">Terricaulis silvestris</name>
    <dbReference type="NCBI Taxonomy" id="2686094"/>
    <lineage>
        <taxon>Bacteria</taxon>
        <taxon>Pseudomonadati</taxon>
        <taxon>Pseudomonadota</taxon>
        <taxon>Alphaproteobacteria</taxon>
        <taxon>Caulobacterales</taxon>
        <taxon>Caulobacteraceae</taxon>
        <taxon>Terricaulis</taxon>
    </lineage>
</organism>
<evidence type="ECO:0000256" key="2">
    <source>
        <dbReference type="SAM" id="SignalP"/>
    </source>
</evidence>
<evidence type="ECO:0000313" key="5">
    <source>
        <dbReference type="Proteomes" id="UP000431269"/>
    </source>
</evidence>
<dbReference type="RefSeq" id="WP_158767221.1">
    <property type="nucleotide sequence ID" value="NZ_CP047045.1"/>
</dbReference>
<gene>
    <name evidence="4" type="ORF">DSM104635_03295</name>
</gene>
<dbReference type="SUPFAM" id="SSF55961">
    <property type="entry name" value="Bet v1-like"/>
    <property type="match status" value="1"/>
</dbReference>
<evidence type="ECO:0000256" key="1">
    <source>
        <dbReference type="ARBA" id="ARBA00008918"/>
    </source>
</evidence>
<proteinExistence type="inferred from homology"/>
<dbReference type="EMBL" id="CP047045">
    <property type="protein sequence ID" value="QGZ96435.1"/>
    <property type="molecule type" value="Genomic_DNA"/>
</dbReference>
<protein>
    <submittedName>
        <fullName evidence="4">Putative integral membrane protein</fullName>
    </submittedName>
</protein>
<dbReference type="Pfam" id="PF03364">
    <property type="entry name" value="Polyketide_cyc"/>
    <property type="match status" value="1"/>
</dbReference>
<name>A0A6I6MLW0_9CAUL</name>
<keyword evidence="5" id="KW-1185">Reference proteome</keyword>
<feature type="chain" id="PRO_5026213645" evidence="2">
    <location>
        <begin position="19"/>
        <end position="179"/>
    </location>
</feature>
<dbReference type="Gene3D" id="3.30.530.20">
    <property type="match status" value="1"/>
</dbReference>